<protein>
    <submittedName>
        <fullName evidence="1">DNA lyase</fullName>
    </submittedName>
</protein>
<dbReference type="EMBL" id="JACNJH010000221">
    <property type="protein sequence ID" value="MBC8362801.1"/>
    <property type="molecule type" value="Genomic_DNA"/>
</dbReference>
<dbReference type="GO" id="GO:0016829">
    <property type="term" value="F:lyase activity"/>
    <property type="evidence" value="ECO:0007669"/>
    <property type="project" value="UniProtKB-KW"/>
</dbReference>
<comment type="caution">
    <text evidence="1">The sequence shown here is derived from an EMBL/GenBank/DDBJ whole genome shotgun (WGS) entry which is preliminary data.</text>
</comment>
<dbReference type="Pfam" id="PF03013">
    <property type="entry name" value="Pyr_excise"/>
    <property type="match status" value="1"/>
</dbReference>
<evidence type="ECO:0000313" key="1">
    <source>
        <dbReference type="EMBL" id="MBC8362801.1"/>
    </source>
</evidence>
<sequence length="142" mass="16315">MRLWSIHPCYLDAKGLVALWREGLLAQNVLKGNTMGYKNHPQLTRFKNTNNPIGAIASYLRHVVDEADKRGSNFNRSKIINKKFNGKILVTSGQVEYEFKHLLGKLKGRNPELYEQLKMVKAIELHPMLQKVSGNVEDWEII</sequence>
<proteinExistence type="predicted"/>
<name>A0A8J6NT59_9BACT</name>
<dbReference type="AlphaFoldDB" id="A0A8J6NT59"/>
<keyword evidence="1" id="KW-0456">Lyase</keyword>
<dbReference type="Proteomes" id="UP000603434">
    <property type="component" value="Unassembled WGS sequence"/>
</dbReference>
<accession>A0A8J6NT59</accession>
<evidence type="ECO:0000313" key="2">
    <source>
        <dbReference type="Proteomes" id="UP000603434"/>
    </source>
</evidence>
<organism evidence="1 2">
    <name type="scientific">Candidatus Desulfatibia profunda</name>
    <dbReference type="NCBI Taxonomy" id="2841695"/>
    <lineage>
        <taxon>Bacteria</taxon>
        <taxon>Pseudomonadati</taxon>
        <taxon>Thermodesulfobacteriota</taxon>
        <taxon>Desulfobacteria</taxon>
        <taxon>Desulfobacterales</taxon>
        <taxon>Desulfobacterales incertae sedis</taxon>
        <taxon>Candidatus Desulfatibia</taxon>
    </lineage>
</organism>
<gene>
    <name evidence="1" type="ORF">H8E23_15560</name>
</gene>
<dbReference type="InterPro" id="IPR004260">
    <property type="entry name" value="Pyr-dimer_DNA_glycosylase"/>
</dbReference>
<reference evidence="1 2" key="1">
    <citation type="submission" date="2020-08" db="EMBL/GenBank/DDBJ databases">
        <title>Bridging the membrane lipid divide: bacteria of the FCB group superphylum have the potential to synthesize archaeal ether lipids.</title>
        <authorList>
            <person name="Villanueva L."/>
            <person name="Von Meijenfeldt F.A.B."/>
            <person name="Westbye A.B."/>
            <person name="Yadav S."/>
            <person name="Hopmans E.C."/>
            <person name="Dutilh B.E."/>
            <person name="Sinninghe Damste J.S."/>
        </authorList>
    </citation>
    <scope>NUCLEOTIDE SEQUENCE [LARGE SCALE GENOMIC DNA]</scope>
    <source>
        <strain evidence="1">NIOZ-UU30</strain>
    </source>
</reference>